<dbReference type="Proteomes" id="UP000265725">
    <property type="component" value="Chromosome"/>
</dbReference>
<organism evidence="3 4">
    <name type="scientific">Paenisporosarcina cavernae</name>
    <dbReference type="NCBI Taxonomy" id="2320858"/>
    <lineage>
        <taxon>Bacteria</taxon>
        <taxon>Bacillati</taxon>
        <taxon>Bacillota</taxon>
        <taxon>Bacilli</taxon>
        <taxon>Bacillales</taxon>
        <taxon>Caryophanaceae</taxon>
        <taxon>Paenisporosarcina</taxon>
    </lineage>
</organism>
<dbReference type="KEGG" id="paek:D3873_03580"/>
<feature type="domain" description="DUF418" evidence="2">
    <location>
        <begin position="230"/>
        <end position="381"/>
    </location>
</feature>
<dbReference type="PANTHER" id="PTHR30590">
    <property type="entry name" value="INNER MEMBRANE PROTEIN"/>
    <property type="match status" value="1"/>
</dbReference>
<dbReference type="OrthoDB" id="9807744at2"/>
<dbReference type="RefSeq" id="WP_119882737.1">
    <property type="nucleotide sequence ID" value="NZ_CP032418.1"/>
</dbReference>
<evidence type="ECO:0000259" key="2">
    <source>
        <dbReference type="Pfam" id="PF04235"/>
    </source>
</evidence>
<evidence type="ECO:0000313" key="4">
    <source>
        <dbReference type="Proteomes" id="UP000265725"/>
    </source>
</evidence>
<proteinExistence type="predicted"/>
<keyword evidence="4" id="KW-1185">Reference proteome</keyword>
<name>A0A385YQI3_9BACL</name>
<feature type="transmembrane region" description="Helical" evidence="1">
    <location>
        <begin position="342"/>
        <end position="364"/>
    </location>
</feature>
<protein>
    <submittedName>
        <fullName evidence="3">DUF418 domain-containing protein</fullName>
    </submittedName>
</protein>
<keyword evidence="1" id="KW-1133">Transmembrane helix</keyword>
<feature type="transmembrane region" description="Helical" evidence="1">
    <location>
        <begin position="21"/>
        <end position="39"/>
    </location>
</feature>
<dbReference type="InterPro" id="IPR007349">
    <property type="entry name" value="DUF418"/>
</dbReference>
<keyword evidence="1" id="KW-0472">Membrane</keyword>
<feature type="transmembrane region" description="Helical" evidence="1">
    <location>
        <begin position="277"/>
        <end position="297"/>
    </location>
</feature>
<dbReference type="EMBL" id="CP032418">
    <property type="protein sequence ID" value="AYC28995.1"/>
    <property type="molecule type" value="Genomic_DNA"/>
</dbReference>
<evidence type="ECO:0000313" key="3">
    <source>
        <dbReference type="EMBL" id="AYC28995.1"/>
    </source>
</evidence>
<feature type="transmembrane region" description="Helical" evidence="1">
    <location>
        <begin position="90"/>
        <end position="112"/>
    </location>
</feature>
<dbReference type="AlphaFoldDB" id="A0A385YQI3"/>
<feature type="transmembrane region" description="Helical" evidence="1">
    <location>
        <begin position="242"/>
        <end position="265"/>
    </location>
</feature>
<feature type="transmembrane region" description="Helical" evidence="1">
    <location>
        <begin position="140"/>
        <end position="161"/>
    </location>
</feature>
<gene>
    <name evidence="3" type="ORF">D3873_03580</name>
</gene>
<accession>A0A385YQI3</accession>
<evidence type="ECO:0000256" key="1">
    <source>
        <dbReference type="SAM" id="Phobius"/>
    </source>
</evidence>
<reference evidence="4" key="1">
    <citation type="submission" date="2018-09" db="EMBL/GenBank/DDBJ databases">
        <authorList>
            <person name="Zhu H."/>
        </authorList>
    </citation>
    <scope>NUCLEOTIDE SEQUENCE [LARGE SCALE GENOMIC DNA]</scope>
    <source>
        <strain evidence="4">K2R23-3</strain>
    </source>
</reference>
<feature type="transmembrane region" description="Helical" evidence="1">
    <location>
        <begin position="309"/>
        <end position="330"/>
    </location>
</feature>
<dbReference type="Pfam" id="PF04235">
    <property type="entry name" value="DUF418"/>
    <property type="match status" value="1"/>
</dbReference>
<dbReference type="InterPro" id="IPR052529">
    <property type="entry name" value="Bact_Transport_Assoc"/>
</dbReference>
<sequence length="385" mass="43578">MQPVSREERIHSLDMMRGFSLLGIFLVNMLVFHSPFLYINPYSWYQTPEDIAAFSFIDQWVQGSVYPLFSMIFGYGIAIQYERATARGDVFWRFGVRRMLVLLGFGLIHAFLIWNGDILLTYALAGFLVLGLLRLSWRFLLGIALALYALPNVGLAALLYLGEQMGGVDPSQYAAVQELQDSISAYGLGSFADIFSQRIDDWIYTNGWGLFHLIPTIILPYVLLGVVARKTQLLERFSERKAIWITLIFVGLAAGTFIKFLPYTLGDSIFTVYIQDIFGGPLQAVAYAGIIAFLTSIRVFQKVFHSVALAGRMSLTIYIMQSLIATTLFYSYGFGLYGKVDVLAGTMIAIGIFILQLIFAQLWFSKFMYGPLEKVWRKLSYQTFM</sequence>
<feature type="transmembrane region" description="Helical" evidence="1">
    <location>
        <begin position="59"/>
        <end position="78"/>
    </location>
</feature>
<feature type="transmembrane region" description="Helical" evidence="1">
    <location>
        <begin position="210"/>
        <end position="230"/>
    </location>
</feature>
<feature type="transmembrane region" description="Helical" evidence="1">
    <location>
        <begin position="118"/>
        <end position="135"/>
    </location>
</feature>
<keyword evidence="1" id="KW-0812">Transmembrane</keyword>
<dbReference type="PANTHER" id="PTHR30590:SF2">
    <property type="entry name" value="INNER MEMBRANE PROTEIN"/>
    <property type="match status" value="1"/>
</dbReference>